<protein>
    <submittedName>
        <fullName evidence="2">5-methylcytosine-specific restriction enzyme B</fullName>
        <ecNumber evidence="2">3.1.21.-</ecNumber>
    </submittedName>
</protein>
<evidence type="ECO:0000313" key="3">
    <source>
        <dbReference type="Proteomes" id="UP000191116"/>
    </source>
</evidence>
<dbReference type="SUPFAM" id="SSF52540">
    <property type="entry name" value="P-loop containing nucleoside triphosphate hydrolases"/>
    <property type="match status" value="1"/>
</dbReference>
<name>A0A1T4T720_9GAMM</name>
<feature type="domain" description="ORC1/DEAH AAA+ ATPase" evidence="1">
    <location>
        <begin position="385"/>
        <end position="500"/>
    </location>
</feature>
<dbReference type="Gene3D" id="3.40.50.300">
    <property type="entry name" value="P-loop containing nucleotide triphosphate hydrolases"/>
    <property type="match status" value="1"/>
</dbReference>
<dbReference type="InterPro" id="IPR052934">
    <property type="entry name" value="Methyl-DNA_Rec/Restrict_Enz"/>
</dbReference>
<dbReference type="AlphaFoldDB" id="A0A1T4T720"/>
<dbReference type="InterPro" id="IPR049945">
    <property type="entry name" value="AAA_22"/>
</dbReference>
<dbReference type="RefSeq" id="WP_080174815.1">
    <property type="nucleotide sequence ID" value="NZ_AP024854.1"/>
</dbReference>
<accession>A0A1T4T720</accession>
<dbReference type="EMBL" id="FUWP01000009">
    <property type="protein sequence ID" value="SKA36001.1"/>
    <property type="molecule type" value="Genomic_DNA"/>
</dbReference>
<dbReference type="InterPro" id="IPR029063">
    <property type="entry name" value="SAM-dependent_MTases_sf"/>
</dbReference>
<dbReference type="EC" id="3.1.21.-" evidence="2"/>
<dbReference type="InterPro" id="IPR027417">
    <property type="entry name" value="P-loop_NTPase"/>
</dbReference>
<proteinExistence type="predicted"/>
<dbReference type="PANTHER" id="PTHR37291:SF1">
    <property type="entry name" value="TYPE IV METHYL-DIRECTED RESTRICTION ENZYME ECOKMCRB SUBUNIT"/>
    <property type="match status" value="1"/>
</dbReference>
<dbReference type="PANTHER" id="PTHR37291">
    <property type="entry name" value="5-METHYLCYTOSINE-SPECIFIC RESTRICTION ENZYME B"/>
    <property type="match status" value="1"/>
</dbReference>
<dbReference type="Pfam" id="PF13401">
    <property type="entry name" value="AAA_22"/>
    <property type="match status" value="1"/>
</dbReference>
<dbReference type="Proteomes" id="UP000191116">
    <property type="component" value="Unassembled WGS sequence"/>
</dbReference>
<dbReference type="GO" id="GO:0016887">
    <property type="term" value="F:ATP hydrolysis activity"/>
    <property type="evidence" value="ECO:0007669"/>
    <property type="project" value="InterPro"/>
</dbReference>
<dbReference type="SUPFAM" id="SSF53335">
    <property type="entry name" value="S-adenosyl-L-methionine-dependent methyltransferases"/>
    <property type="match status" value="1"/>
</dbReference>
<dbReference type="OrthoDB" id="9781481at2"/>
<sequence length="723" mass="81781">MTFTEEQKKEIYNQINEFNKQPSDPTRANSDPFAKAYLYVDEAIAKDRAKFVAYLIEQGNIEPPKKVIDLAFGSGSLTAHILLDNALNVDEVVFNDKNTDKTNQLIVLETISKVTNEDFLEGLSTSERYDWVVFNPQIGGGYTDGESGLESGSEIQLSELPIEDFLKNKLSVDFNFSVNTDESERCITITSDDATKQAMSSKLSKLKIWNYYDVLYRSGTSKLEGNKTNIVRFRKNLDLIVNDQHTVIFLGDEKHFRILFADYPNVYRYMADGKELFVAKKSGEDKTTCFELLDGQFVENQSGKKSGLGNSELGSLEELMLGLNQSLLGFQDYAQQNPFGKLGEMNSKLSSRQVTSLNIDKNKQEESVVSQPDKAHEYDKNFYKNILLKGVPGTGKSRLLEKIIENKLNISKSDRDHHVLRVNIHSASSNADLMQGIAVSTCDGAITYDEKRGLIFDLICRACQYPNQPFVLVLEEIQENSLNELIGDLIYLIEPDKRANLSTISDSLTGNSFLDLIEQYVALNPDIQYVKIPNLVSLGEYRKMILPANLFVFCTSNYRDDKKIIEDNLLRRFEVIDLYPQAEVVKKYSASGVSTFLEHLNDRIIDVLNHEIHPDRFQIGHAIWLNIKDEPSFAKALYKTLVELKEIREIQPNDLEKIFSGLKGFKSSDTAIDPLIANVLNSFEPSNLIQMVKYLQSVAYGDLMSLIDNKDADKEVEVAEVSE</sequence>
<keyword evidence="2" id="KW-0378">Hydrolase</keyword>
<evidence type="ECO:0000259" key="1">
    <source>
        <dbReference type="Pfam" id="PF13401"/>
    </source>
</evidence>
<gene>
    <name evidence="2" type="primary">mcrB</name>
    <name evidence="2" type="ORF">CZ814_01999</name>
</gene>
<evidence type="ECO:0000313" key="2">
    <source>
        <dbReference type="EMBL" id="SKA36001.1"/>
    </source>
</evidence>
<organism evidence="2 3">
    <name type="scientific">Photobacterium toruni</name>
    <dbReference type="NCBI Taxonomy" id="1935446"/>
    <lineage>
        <taxon>Bacteria</taxon>
        <taxon>Pseudomonadati</taxon>
        <taxon>Pseudomonadota</taxon>
        <taxon>Gammaproteobacteria</taxon>
        <taxon>Vibrionales</taxon>
        <taxon>Vibrionaceae</taxon>
        <taxon>Photobacterium</taxon>
    </lineage>
</organism>
<reference evidence="2 3" key="1">
    <citation type="submission" date="2017-02" db="EMBL/GenBank/DDBJ databases">
        <authorList>
            <person name="Peterson S.W."/>
        </authorList>
    </citation>
    <scope>NUCLEOTIDE SEQUENCE [LARGE SCALE GENOMIC DNA]</scope>
    <source>
        <strain evidence="2 3">CECT 9189</strain>
    </source>
</reference>